<proteinExistence type="predicted"/>
<evidence type="ECO:0000313" key="2">
    <source>
        <dbReference type="Proteomes" id="UP000560658"/>
    </source>
</evidence>
<organism evidence="1 2">
    <name type="scientific">Bacteroides reticulotermitis</name>
    <dbReference type="NCBI Taxonomy" id="1133319"/>
    <lineage>
        <taxon>Bacteria</taxon>
        <taxon>Pseudomonadati</taxon>
        <taxon>Bacteroidota</taxon>
        <taxon>Bacteroidia</taxon>
        <taxon>Bacteroidales</taxon>
        <taxon>Bacteroidaceae</taxon>
        <taxon>Bacteroides</taxon>
    </lineage>
</organism>
<dbReference type="EMBL" id="JACIER010000001">
    <property type="protein sequence ID" value="MBB4042609.1"/>
    <property type="molecule type" value="Genomic_DNA"/>
</dbReference>
<protein>
    <submittedName>
        <fullName evidence="1">Uncharacterized protein</fullName>
    </submittedName>
</protein>
<accession>A0A840CVK2</accession>
<dbReference type="RefSeq" id="WP_206777878.1">
    <property type="nucleotide sequence ID" value="NZ_JACIER010000001.1"/>
</dbReference>
<keyword evidence="2" id="KW-1185">Reference proteome</keyword>
<dbReference type="AlphaFoldDB" id="A0A840CVK2"/>
<comment type="caution">
    <text evidence="1">The sequence shown here is derived from an EMBL/GenBank/DDBJ whole genome shotgun (WGS) entry which is preliminary data.</text>
</comment>
<evidence type="ECO:0000313" key="1">
    <source>
        <dbReference type="EMBL" id="MBB4042609.1"/>
    </source>
</evidence>
<sequence length="62" mass="6721">MKRSTVLGCAMPLSQLCHRLGTVMPPLWHSCDSTLALPWHCCANGYEQLVTVSVSCCANGLE</sequence>
<gene>
    <name evidence="1" type="ORF">GGR06_000368</name>
</gene>
<reference evidence="1" key="1">
    <citation type="submission" date="2020-08" db="EMBL/GenBank/DDBJ databases">
        <title>Genomic Encyclopedia of Type Strains, Phase IV (KMG-IV): sequencing the most valuable type-strain genomes for metagenomic binning, comparative biology and taxonomic classification.</title>
        <authorList>
            <person name="Goeker M."/>
        </authorList>
    </citation>
    <scope>NUCLEOTIDE SEQUENCE [LARGE SCALE GENOMIC DNA]</scope>
    <source>
        <strain evidence="1">DSM 105720</strain>
    </source>
</reference>
<dbReference type="Proteomes" id="UP000560658">
    <property type="component" value="Unassembled WGS sequence"/>
</dbReference>
<name>A0A840CVK2_9BACE</name>